<evidence type="ECO:0000256" key="1">
    <source>
        <dbReference type="ARBA" id="ARBA00007398"/>
    </source>
</evidence>
<evidence type="ECO:0000259" key="3">
    <source>
        <dbReference type="Pfam" id="PF12813"/>
    </source>
</evidence>
<organism evidence="4 5">
    <name type="scientific">Peltaster fructicola</name>
    <dbReference type="NCBI Taxonomy" id="286661"/>
    <lineage>
        <taxon>Eukaryota</taxon>
        <taxon>Fungi</taxon>
        <taxon>Dikarya</taxon>
        <taxon>Ascomycota</taxon>
        <taxon>Pezizomycotina</taxon>
        <taxon>Dothideomycetes</taxon>
        <taxon>Dothideomycetes incertae sedis</taxon>
        <taxon>Peltaster</taxon>
    </lineage>
</organism>
<feature type="compositionally biased region" description="Basic and acidic residues" evidence="2">
    <location>
        <begin position="562"/>
        <end position="571"/>
    </location>
</feature>
<dbReference type="SUPFAM" id="SSF54909">
    <property type="entry name" value="Dimeric alpha+beta barrel"/>
    <property type="match status" value="1"/>
</dbReference>
<keyword evidence="5" id="KW-1185">Reference proteome</keyword>
<dbReference type="InterPro" id="IPR029060">
    <property type="entry name" value="PIN-like_dom_sf"/>
</dbReference>
<dbReference type="AlphaFoldDB" id="A0A6H0XKE0"/>
<dbReference type="InterPro" id="IPR026832">
    <property type="entry name" value="Asteroid"/>
</dbReference>
<dbReference type="InterPro" id="IPR011008">
    <property type="entry name" value="Dimeric_a/b-barrel"/>
</dbReference>
<feature type="region of interest" description="Disordered" evidence="2">
    <location>
        <begin position="1"/>
        <end position="31"/>
    </location>
</feature>
<feature type="compositionally biased region" description="Polar residues" evidence="2">
    <location>
        <begin position="19"/>
        <end position="30"/>
    </location>
</feature>
<proteinExistence type="inferred from homology"/>
<dbReference type="Proteomes" id="UP000503462">
    <property type="component" value="Chromosome 1"/>
</dbReference>
<sequence length="677" mass="75193">MGIQRLTSRFQHKAESTKWPRSNVSGADQGSSSISSKIAIIDGPGLAYHIFNRHVRELAGTEDRVGFCVDYTAVSVRLLAFLHDLEHRGFHIQQIFFDGALPLVKRPTRIARLQNSAKHALELRSSCEEKAKKAGRILESFRTLLSAPWQGSLWPPPPFLVPSVIEGLLSSKYAGITEVMPGEADHYCTVVARELASQSLAGLYIFTNDSDLLVLNTANDTRVVLLSSLTYNESDNLTADVFNPTAITRSLGLQDLLAVAYRMKHDSHMALDVAASLVLQGPIQISPGYKHFLAELDDTTVDVAFSIGQQRCVGRMDPRLSELVCQIVASDISDNPEHNPYVFLPLMIDDIHKASAWRCGSDLRKLAYTVLAHGGTFTAIDEFDRRGDRVVACRVDLYHDLLQALHSYRDWLSQQLSAVQCKATQSPWRVIAAITLLCDLQAQDKPVPALADITTVVCTRKMSSWAQIHLTAQLNAVLYSFRMLKLALEFKLAGHDLAWPDRHVHGLSGLLTTLPPLSELFDTLSEQDCNAFTDLIQLHCDTDGETPRPRKRIRKTAQSLSDRQDDRHHANNEALANNPFAMLADKVKELLAKTSEEVHSKEQSAARYLVTEQRDSGEIIMIETSKEALQQHSKSPHFADLMAAFQKEGLLSKAPSITPTVSVAGFDVDRKLIHSKI</sequence>
<dbReference type="PANTHER" id="PTHR15665:SF1">
    <property type="entry name" value="PROTEIN ASTEROID HOMOLOG 1"/>
    <property type="match status" value="1"/>
</dbReference>
<dbReference type="Gene3D" id="3.40.50.1010">
    <property type="entry name" value="5'-nuclease"/>
    <property type="match status" value="1"/>
</dbReference>
<feature type="region of interest" description="Disordered" evidence="2">
    <location>
        <begin position="543"/>
        <end position="574"/>
    </location>
</feature>
<evidence type="ECO:0000256" key="2">
    <source>
        <dbReference type="SAM" id="MobiDB-lite"/>
    </source>
</evidence>
<dbReference type="Pfam" id="PF12813">
    <property type="entry name" value="XPG_I_2"/>
    <property type="match status" value="1"/>
</dbReference>
<evidence type="ECO:0000313" key="5">
    <source>
        <dbReference type="Proteomes" id="UP000503462"/>
    </source>
</evidence>
<name>A0A6H0XKE0_9PEZI</name>
<feature type="domain" description="Asteroid" evidence="3">
    <location>
        <begin position="157"/>
        <end position="397"/>
    </location>
</feature>
<reference evidence="4 5" key="1">
    <citation type="journal article" date="2016" name="Sci. Rep.">
        <title>Peltaster fructicola genome reveals evolution from an invasive phytopathogen to an ectophytic parasite.</title>
        <authorList>
            <person name="Xu C."/>
            <person name="Chen H."/>
            <person name="Gleason M.L."/>
            <person name="Xu J.R."/>
            <person name="Liu H."/>
            <person name="Zhang R."/>
            <person name="Sun G."/>
        </authorList>
    </citation>
    <scope>NUCLEOTIDE SEQUENCE [LARGE SCALE GENOMIC DNA]</scope>
    <source>
        <strain evidence="4 5">LNHT1506</strain>
    </source>
</reference>
<dbReference type="Gene3D" id="3.30.70.100">
    <property type="match status" value="1"/>
</dbReference>
<gene>
    <name evidence="4" type="ORF">AMS68_000724</name>
</gene>
<protein>
    <recommendedName>
        <fullName evidence="3">Asteroid domain-containing protein</fullName>
    </recommendedName>
</protein>
<dbReference type="OrthoDB" id="5297549at2759"/>
<dbReference type="PANTHER" id="PTHR15665">
    <property type="entry name" value="ASTEROID PROTEIN"/>
    <property type="match status" value="1"/>
</dbReference>
<comment type="similarity">
    <text evidence="1">Belongs to the asteroid family.</text>
</comment>
<dbReference type="EMBL" id="CP051139">
    <property type="protein sequence ID" value="QIW95206.1"/>
    <property type="molecule type" value="Genomic_DNA"/>
</dbReference>
<accession>A0A6H0XKE0</accession>
<dbReference type="SUPFAM" id="SSF88723">
    <property type="entry name" value="PIN domain-like"/>
    <property type="match status" value="1"/>
</dbReference>
<dbReference type="InterPro" id="IPR039436">
    <property type="entry name" value="Asteroid_dom"/>
</dbReference>
<evidence type="ECO:0000313" key="4">
    <source>
        <dbReference type="EMBL" id="QIW95206.1"/>
    </source>
</evidence>